<name>S8EIZ0_FOMSC</name>
<dbReference type="Pfam" id="PF13874">
    <property type="entry name" value="Nup54"/>
    <property type="match status" value="1"/>
</dbReference>
<feature type="compositionally biased region" description="Polar residues" evidence="6">
    <location>
        <begin position="162"/>
        <end position="172"/>
    </location>
</feature>
<keyword evidence="3" id="KW-0811">Translocation</keyword>
<proteinExistence type="predicted"/>
<evidence type="ECO:0000256" key="5">
    <source>
        <dbReference type="SAM" id="Coils"/>
    </source>
</evidence>
<dbReference type="InParanoid" id="S8EIZ0"/>
<feature type="domain" description="Nucleoporin Nup54 alpha-helical" evidence="7">
    <location>
        <begin position="430"/>
        <end position="573"/>
    </location>
</feature>
<keyword evidence="2" id="KW-0813">Transport</keyword>
<feature type="compositionally biased region" description="Low complexity" evidence="6">
    <location>
        <begin position="174"/>
        <end position="184"/>
    </location>
</feature>
<dbReference type="Pfam" id="PF13634">
    <property type="entry name" value="Nucleoporin_FG"/>
    <property type="match status" value="2"/>
</dbReference>
<gene>
    <name evidence="8" type="ORF">FOMPIDRAFT_151837</name>
</gene>
<dbReference type="PANTHER" id="PTHR13000">
    <property type="entry name" value="NUCLEOPORIN P54"/>
    <property type="match status" value="1"/>
</dbReference>
<feature type="coiled-coil region" evidence="5">
    <location>
        <begin position="460"/>
        <end position="494"/>
    </location>
</feature>
<feature type="region of interest" description="Disordered" evidence="6">
    <location>
        <begin position="1"/>
        <end position="57"/>
    </location>
</feature>
<feature type="region of interest" description="Disordered" evidence="6">
    <location>
        <begin position="315"/>
        <end position="356"/>
    </location>
</feature>
<feature type="region of interest" description="Disordered" evidence="6">
    <location>
        <begin position="77"/>
        <end position="192"/>
    </location>
</feature>
<feature type="compositionally biased region" description="Polar residues" evidence="6">
    <location>
        <begin position="315"/>
        <end position="325"/>
    </location>
</feature>
<evidence type="ECO:0000256" key="3">
    <source>
        <dbReference type="ARBA" id="ARBA00023132"/>
    </source>
</evidence>
<accession>S8EIZ0</accession>
<evidence type="ECO:0000256" key="1">
    <source>
        <dbReference type="ARBA" id="ARBA00004567"/>
    </source>
</evidence>
<dbReference type="EMBL" id="KE504131">
    <property type="protein sequence ID" value="EPT03249.1"/>
    <property type="molecule type" value="Genomic_DNA"/>
</dbReference>
<evidence type="ECO:0000256" key="4">
    <source>
        <dbReference type="ARBA" id="ARBA00023242"/>
    </source>
</evidence>
<dbReference type="GO" id="GO:0017056">
    <property type="term" value="F:structural constituent of nuclear pore"/>
    <property type="evidence" value="ECO:0007669"/>
    <property type="project" value="TreeGrafter"/>
</dbReference>
<keyword evidence="5" id="KW-0175">Coiled coil</keyword>
<keyword evidence="4" id="KW-0539">Nucleus</keyword>
<keyword evidence="9" id="KW-1185">Reference proteome</keyword>
<dbReference type="GO" id="GO:0036228">
    <property type="term" value="P:protein localization to nuclear inner membrane"/>
    <property type="evidence" value="ECO:0007669"/>
    <property type="project" value="TreeGrafter"/>
</dbReference>
<feature type="compositionally biased region" description="Low complexity" evidence="6">
    <location>
        <begin position="36"/>
        <end position="45"/>
    </location>
</feature>
<dbReference type="GO" id="GO:0006607">
    <property type="term" value="P:NLS-bearing protein import into nucleus"/>
    <property type="evidence" value="ECO:0007669"/>
    <property type="project" value="TreeGrafter"/>
</dbReference>
<evidence type="ECO:0000256" key="2">
    <source>
        <dbReference type="ARBA" id="ARBA00022448"/>
    </source>
</evidence>
<protein>
    <recommendedName>
        <fullName evidence="7">Nucleoporin Nup54 alpha-helical domain-containing protein</fullName>
    </recommendedName>
</protein>
<dbReference type="AlphaFoldDB" id="S8EIZ0"/>
<dbReference type="eggNOG" id="KOG0845">
    <property type="taxonomic scope" value="Eukaryota"/>
</dbReference>
<keyword evidence="3" id="KW-0653">Protein transport</keyword>
<evidence type="ECO:0000313" key="8">
    <source>
        <dbReference type="EMBL" id="EPT03249.1"/>
    </source>
</evidence>
<comment type="subcellular location">
    <subcellularLocation>
        <location evidence="1">Nucleus</location>
        <location evidence="1">Nuclear pore complex</location>
    </subcellularLocation>
</comment>
<dbReference type="InterPro" id="IPR025574">
    <property type="entry name" value="Nucleoporin_FG_rpt"/>
</dbReference>
<dbReference type="HOGENOM" id="CLU_023804_2_0_1"/>
<keyword evidence="3" id="KW-0906">Nuclear pore complex</keyword>
<keyword evidence="3" id="KW-0509">mRNA transport</keyword>
<dbReference type="Proteomes" id="UP000015241">
    <property type="component" value="Unassembled WGS sequence"/>
</dbReference>
<dbReference type="GO" id="GO:0006999">
    <property type="term" value="P:nuclear pore organization"/>
    <property type="evidence" value="ECO:0007669"/>
    <property type="project" value="TreeGrafter"/>
</dbReference>
<dbReference type="InterPro" id="IPR024864">
    <property type="entry name" value="Nup54/Nup57/Nup44"/>
</dbReference>
<reference evidence="8 9" key="1">
    <citation type="journal article" date="2012" name="Science">
        <title>The Paleozoic origin of enzymatic lignin decomposition reconstructed from 31 fungal genomes.</title>
        <authorList>
            <person name="Floudas D."/>
            <person name="Binder M."/>
            <person name="Riley R."/>
            <person name="Barry K."/>
            <person name="Blanchette R.A."/>
            <person name="Henrissat B."/>
            <person name="Martinez A.T."/>
            <person name="Otillar R."/>
            <person name="Spatafora J.W."/>
            <person name="Yadav J.S."/>
            <person name="Aerts A."/>
            <person name="Benoit I."/>
            <person name="Boyd A."/>
            <person name="Carlson A."/>
            <person name="Copeland A."/>
            <person name="Coutinho P.M."/>
            <person name="de Vries R.P."/>
            <person name="Ferreira P."/>
            <person name="Findley K."/>
            <person name="Foster B."/>
            <person name="Gaskell J."/>
            <person name="Glotzer D."/>
            <person name="Gorecki P."/>
            <person name="Heitman J."/>
            <person name="Hesse C."/>
            <person name="Hori C."/>
            <person name="Igarashi K."/>
            <person name="Jurgens J.A."/>
            <person name="Kallen N."/>
            <person name="Kersten P."/>
            <person name="Kohler A."/>
            <person name="Kuees U."/>
            <person name="Kumar T.K.A."/>
            <person name="Kuo A."/>
            <person name="LaButti K."/>
            <person name="Larrondo L.F."/>
            <person name="Lindquist E."/>
            <person name="Ling A."/>
            <person name="Lombard V."/>
            <person name="Lucas S."/>
            <person name="Lundell T."/>
            <person name="Martin R."/>
            <person name="McLaughlin D.J."/>
            <person name="Morgenstern I."/>
            <person name="Morin E."/>
            <person name="Murat C."/>
            <person name="Nagy L.G."/>
            <person name="Nolan M."/>
            <person name="Ohm R.A."/>
            <person name="Patyshakuliyeva A."/>
            <person name="Rokas A."/>
            <person name="Ruiz-Duenas F.J."/>
            <person name="Sabat G."/>
            <person name="Salamov A."/>
            <person name="Samejima M."/>
            <person name="Schmutz J."/>
            <person name="Slot J.C."/>
            <person name="St John F."/>
            <person name="Stenlid J."/>
            <person name="Sun H."/>
            <person name="Sun S."/>
            <person name="Syed K."/>
            <person name="Tsang A."/>
            <person name="Wiebenga A."/>
            <person name="Young D."/>
            <person name="Pisabarro A."/>
            <person name="Eastwood D.C."/>
            <person name="Martin F."/>
            <person name="Cullen D."/>
            <person name="Grigoriev I.V."/>
            <person name="Hibbett D.S."/>
        </authorList>
    </citation>
    <scope>NUCLEOTIDE SEQUENCE</scope>
    <source>
        <strain evidence="9">FP-58527</strain>
    </source>
</reference>
<evidence type="ECO:0000256" key="6">
    <source>
        <dbReference type="SAM" id="MobiDB-lite"/>
    </source>
</evidence>
<evidence type="ECO:0000259" key="7">
    <source>
        <dbReference type="Pfam" id="PF13874"/>
    </source>
</evidence>
<feature type="compositionally biased region" description="Low complexity" evidence="6">
    <location>
        <begin position="326"/>
        <end position="339"/>
    </location>
</feature>
<sequence>MGLLASMGPRTSGGGLFGSTNNTLQPAAGGTSMFSGQPQQQQQQGATGGGLFGATAGSTQTGGGLFGNTNASNTQSGGGGLFGNANTNTANAQPGGGLFGSTNATNTQVGGGGLFGSTNTTNTQSGGGGLFGSTNTQTPGGGLFGNAPAQPAAGGLFGNQPAAGTSTGTTGNPLFGNTNANTNTTGGGLFGNAGSSNATGGGLFGNTNASQPSGGLFGNNNASANTGTAGGGLFGNTGGANTNATGLFGNTGASNTNTSGGGLFGNTTNAASAPSGGLFGSTNNNAAGGLFGNTANNTASAPAGGLFGNTATSSVPNLFGNQPQAGPSGTSLFGGSSLGQAPQVQRGPSLFGGSTLSGSALGATQGGLFSSRPQVPAGQTRADAQSQFVSLQQRIEGIYHAWNPASPQCRFQHYFYNLVDPSQVHLYGRPPNATNDALWQKAAKENPDPGCLVPVVANGFDDLQKRVEAQTQQAAMHQERLKELRTRIQNLAQRHELSNVARLHRATALQTQLTHRVLKVVQHLHLLIPAVRSSAIRPEEEALRAALEDIDQEIRRPGGTGRMRGKLNELWALVGAVTAARERDRKAGGVEWAVVDEEGLQQIAQILAEEQAGLVHLTKILQKDLKDLAVIQGTAVKVEEPDLLMSSTSTLRGSIVY</sequence>
<dbReference type="InterPro" id="IPR025712">
    <property type="entry name" value="Nup54_alpha-helical_dom"/>
</dbReference>
<dbReference type="PANTHER" id="PTHR13000:SF0">
    <property type="entry name" value="NUCLEOPORIN P54"/>
    <property type="match status" value="1"/>
</dbReference>
<evidence type="ECO:0000313" key="9">
    <source>
        <dbReference type="Proteomes" id="UP000015241"/>
    </source>
</evidence>
<dbReference type="STRING" id="743788.S8EIZ0"/>
<dbReference type="OrthoDB" id="6162375at2759"/>
<dbReference type="GO" id="GO:0044613">
    <property type="term" value="C:nuclear pore central transport channel"/>
    <property type="evidence" value="ECO:0007669"/>
    <property type="project" value="TreeGrafter"/>
</dbReference>
<dbReference type="eggNOG" id="KOG3091">
    <property type="taxonomic scope" value="Eukaryota"/>
</dbReference>
<dbReference type="Gene3D" id="1.20.5.170">
    <property type="match status" value="1"/>
</dbReference>
<organism evidence="8 9">
    <name type="scientific">Fomitopsis schrenkii</name>
    <name type="common">Brown rot fungus</name>
    <dbReference type="NCBI Taxonomy" id="2126942"/>
    <lineage>
        <taxon>Eukaryota</taxon>
        <taxon>Fungi</taxon>
        <taxon>Dikarya</taxon>
        <taxon>Basidiomycota</taxon>
        <taxon>Agaricomycotina</taxon>
        <taxon>Agaricomycetes</taxon>
        <taxon>Polyporales</taxon>
        <taxon>Fomitopsis</taxon>
    </lineage>
</organism>